<dbReference type="PANTHER" id="PTHR38248:SF2">
    <property type="entry name" value="FUNK1 11"/>
    <property type="match status" value="1"/>
</dbReference>
<reference evidence="3" key="1">
    <citation type="submission" date="2020-11" db="EMBL/GenBank/DDBJ databases">
        <authorList>
            <consortium name="DOE Joint Genome Institute"/>
            <person name="Ahrendt S."/>
            <person name="Riley R."/>
            <person name="Andreopoulos W."/>
            <person name="Labutti K."/>
            <person name="Pangilinan J."/>
            <person name="Ruiz-Duenas F.J."/>
            <person name="Barrasa J.M."/>
            <person name="Sanchez-Garcia M."/>
            <person name="Camarero S."/>
            <person name="Miyauchi S."/>
            <person name="Serrano A."/>
            <person name="Linde D."/>
            <person name="Babiker R."/>
            <person name="Drula E."/>
            <person name="Ayuso-Fernandez I."/>
            <person name="Pacheco R."/>
            <person name="Padilla G."/>
            <person name="Ferreira P."/>
            <person name="Barriuso J."/>
            <person name="Kellner H."/>
            <person name="Castanera R."/>
            <person name="Alfaro M."/>
            <person name="Ramirez L."/>
            <person name="Pisabarro A.G."/>
            <person name="Kuo A."/>
            <person name="Tritt A."/>
            <person name="Lipzen A."/>
            <person name="He G."/>
            <person name="Yan M."/>
            <person name="Ng V."/>
            <person name="Cullen D."/>
            <person name="Martin F."/>
            <person name="Rosso M.-N."/>
            <person name="Henrissat B."/>
            <person name="Hibbett D."/>
            <person name="Martinez A.T."/>
            <person name="Grigoriev I.V."/>
        </authorList>
    </citation>
    <scope>NUCLEOTIDE SEQUENCE</scope>
    <source>
        <strain evidence="3">ATCC 90797</strain>
    </source>
</reference>
<dbReference type="Gene3D" id="1.10.510.10">
    <property type="entry name" value="Transferase(Phosphotransferase) domain 1"/>
    <property type="match status" value="1"/>
</dbReference>
<evidence type="ECO:0000313" key="3">
    <source>
        <dbReference type="EMBL" id="KAF9493514.1"/>
    </source>
</evidence>
<gene>
    <name evidence="3" type="ORF">BDN71DRAFT_1450194</name>
</gene>
<feature type="domain" description="Fungal-type protein kinase" evidence="2">
    <location>
        <begin position="109"/>
        <end position="576"/>
    </location>
</feature>
<keyword evidence="4" id="KW-1185">Reference proteome</keyword>
<dbReference type="OrthoDB" id="312874at2759"/>
<feature type="compositionally biased region" description="Basic residues" evidence="1">
    <location>
        <begin position="749"/>
        <end position="760"/>
    </location>
</feature>
<feature type="compositionally biased region" description="Polar residues" evidence="1">
    <location>
        <begin position="387"/>
        <end position="396"/>
    </location>
</feature>
<dbReference type="Proteomes" id="UP000807025">
    <property type="component" value="Unassembled WGS sequence"/>
</dbReference>
<evidence type="ECO:0000313" key="4">
    <source>
        <dbReference type="Proteomes" id="UP000807025"/>
    </source>
</evidence>
<dbReference type="InterPro" id="IPR040976">
    <property type="entry name" value="Pkinase_fungal"/>
</dbReference>
<dbReference type="EMBL" id="MU154584">
    <property type="protein sequence ID" value="KAF9493514.1"/>
    <property type="molecule type" value="Genomic_DNA"/>
</dbReference>
<protein>
    <recommendedName>
        <fullName evidence="2">Fungal-type protein kinase domain-containing protein</fullName>
    </recommendedName>
</protein>
<dbReference type="PANTHER" id="PTHR38248">
    <property type="entry name" value="FUNK1 6"/>
    <property type="match status" value="1"/>
</dbReference>
<dbReference type="InterPro" id="IPR011009">
    <property type="entry name" value="Kinase-like_dom_sf"/>
</dbReference>
<comment type="caution">
    <text evidence="3">The sequence shown here is derived from an EMBL/GenBank/DDBJ whole genome shotgun (WGS) entry which is preliminary data.</text>
</comment>
<sequence length="785" mass="89386">MNAETLECEVESFIKHYLPAIKLPEGVSNDMRVAGSNAVRDAFQDYLSFRSENDISEGLDAIVNALLLEGGKHAEGQKPSLSYNSEPCKWNTSSIPGGNFKIDGGLVNEEKSQRVTDTIVAMEFKNQRDIDQVLRNREQLVSAIVHIMNEDFRRMFMFGITIERGRMNLWYFSRSHSIKSQSFKFFEHPEILVDVLIRLLFADDKDLGIDPNIALNRALNHPDQYVYTVCGKRGRRRFRVVASIFENRVLTMTCRMTRVFRVLELDGETDNPKADAKAKVLKDYWLNKNSKTEVEIQEQLFADIAEFAKSNWRESIYFSVFNKNDKTAQFIGAFETLLQHEKYKKLFLVIQDGSLGECSKEAEQSAWLPQFDIFRSAVTPHAAEPFPTTQRLSRPQSGARRDLQARPVDEAPQVIYKNYMPKQRSFLIFDDECTRVHCLPTVGDVFSVLRECVTALHLMFCAGWVHRDISCNNVMAIQDPETRRWNLKLADLEYSKKYGPGTGTHDPKMGTPFFMPCEILRGSYFGLDAEPPDPLTSWTKLTSSVSAVDMQPFQDPPVRFNFLHDLEATYWTGLWITTCRVNCEESRTSGLRIFDNNATLTLSQARLKAFERPISRILEECLLPELKGLPPNCFEHARQGLHGAAVYLGRRQAWDNKDEGYKRYSAAHAALAVSFAFLADPAASWASVPLQRTDSKPRSLGAQPAIVEVSGKEQVRDADEYRDDGVEDEDPSTAGRRRKRTTKDDSHRGPKTSKRTKLKQGARSSTPEQPEASTSTRRNPRPKRR</sequence>
<accession>A0A9P5ZWC1</accession>
<name>A0A9P5ZWC1_PLEER</name>
<evidence type="ECO:0000259" key="2">
    <source>
        <dbReference type="Pfam" id="PF17667"/>
    </source>
</evidence>
<feature type="region of interest" description="Disordered" evidence="1">
    <location>
        <begin position="385"/>
        <end position="404"/>
    </location>
</feature>
<evidence type="ECO:0000256" key="1">
    <source>
        <dbReference type="SAM" id="MobiDB-lite"/>
    </source>
</evidence>
<proteinExistence type="predicted"/>
<dbReference type="AlphaFoldDB" id="A0A9P5ZWC1"/>
<organism evidence="3 4">
    <name type="scientific">Pleurotus eryngii</name>
    <name type="common">Boletus of the steppes</name>
    <dbReference type="NCBI Taxonomy" id="5323"/>
    <lineage>
        <taxon>Eukaryota</taxon>
        <taxon>Fungi</taxon>
        <taxon>Dikarya</taxon>
        <taxon>Basidiomycota</taxon>
        <taxon>Agaricomycotina</taxon>
        <taxon>Agaricomycetes</taxon>
        <taxon>Agaricomycetidae</taxon>
        <taxon>Agaricales</taxon>
        <taxon>Pleurotineae</taxon>
        <taxon>Pleurotaceae</taxon>
        <taxon>Pleurotus</taxon>
    </lineage>
</organism>
<feature type="region of interest" description="Disordered" evidence="1">
    <location>
        <begin position="692"/>
        <end position="785"/>
    </location>
</feature>
<feature type="compositionally biased region" description="Acidic residues" evidence="1">
    <location>
        <begin position="720"/>
        <end position="731"/>
    </location>
</feature>
<dbReference type="SUPFAM" id="SSF56112">
    <property type="entry name" value="Protein kinase-like (PK-like)"/>
    <property type="match status" value="1"/>
</dbReference>
<feature type="compositionally biased region" description="Polar residues" evidence="1">
    <location>
        <begin position="762"/>
        <end position="777"/>
    </location>
</feature>
<feature type="compositionally biased region" description="Basic and acidic residues" evidence="1">
    <location>
        <begin position="710"/>
        <end position="719"/>
    </location>
</feature>
<dbReference type="Pfam" id="PF17667">
    <property type="entry name" value="Pkinase_fungal"/>
    <property type="match status" value="1"/>
</dbReference>